<evidence type="ECO:0000256" key="1">
    <source>
        <dbReference type="ARBA" id="ARBA00005005"/>
    </source>
</evidence>
<evidence type="ECO:0000256" key="6">
    <source>
        <dbReference type="RuleBase" id="RU003707"/>
    </source>
</evidence>
<sequence length="266" mass="28547">MSERVSLSMDGPVAVVALCRPEKRNALDLEMIQAIVETGEALMDRKDIRAVVLCGDGPSFCAGLDTSTFGTLVAQMSKTGGITARTHGDSNLFQRATMVWRDLPMPVIAAVHGHVYGGGFQIMLGADMRIARPDSKFSIREGKWGLIPDMGGMALLPQLARADLIRKYIYSAEVFDGNAALNAGFITEINDDPKARALEIACDIATKNPDAICVAKELITEIEHASVPDVLMAESVAQAKLLGTPNQMEAIMAGLEGRKANYKDPA</sequence>
<evidence type="ECO:0000256" key="5">
    <source>
        <dbReference type="ARBA" id="ARBA00023235"/>
    </source>
</evidence>
<dbReference type="InterPro" id="IPR014748">
    <property type="entry name" value="Enoyl-CoA_hydra_C"/>
</dbReference>
<dbReference type="KEGG" id="hat:RC74_02595"/>
<dbReference type="InterPro" id="IPR045002">
    <property type="entry name" value="Ech1-like"/>
</dbReference>
<proteinExistence type="inferred from homology"/>
<dbReference type="PROSITE" id="PS00166">
    <property type="entry name" value="ENOYL_COA_HYDRATASE"/>
    <property type="match status" value="1"/>
</dbReference>
<dbReference type="InterPro" id="IPR018376">
    <property type="entry name" value="Enoyl-CoA_hyd/isom_CS"/>
</dbReference>
<keyword evidence="8" id="KW-1185">Reference proteome</keyword>
<dbReference type="STRING" id="1579316.RC74_02595"/>
<dbReference type="AlphaFoldDB" id="A0A126UW77"/>
<dbReference type="Gene3D" id="1.10.12.10">
    <property type="entry name" value="Lyase 2-enoyl-coa Hydratase, Chain A, domain 2"/>
    <property type="match status" value="1"/>
</dbReference>
<accession>A0A126UW77</accession>
<protein>
    <submittedName>
        <fullName evidence="7">Enoyl-CoA hydratase</fullName>
    </submittedName>
</protein>
<dbReference type="Pfam" id="PF00378">
    <property type="entry name" value="ECH_1"/>
    <property type="match status" value="1"/>
</dbReference>
<dbReference type="Proteomes" id="UP000070371">
    <property type="component" value="Chromosome"/>
</dbReference>
<dbReference type="PANTHER" id="PTHR43149:SF1">
    <property type="entry name" value="DELTA(3,5)-DELTA(2,4)-DIENOYL-COA ISOMERASE, MITOCHONDRIAL"/>
    <property type="match status" value="1"/>
</dbReference>
<name>A0A126UW77_9RHOB</name>
<evidence type="ECO:0000256" key="3">
    <source>
        <dbReference type="ARBA" id="ARBA00022832"/>
    </source>
</evidence>
<dbReference type="OrthoDB" id="9781757at2"/>
<keyword evidence="4" id="KW-0443">Lipid metabolism</keyword>
<dbReference type="EMBL" id="CP014327">
    <property type="protein sequence ID" value="AML50300.1"/>
    <property type="molecule type" value="Genomic_DNA"/>
</dbReference>
<evidence type="ECO:0000256" key="2">
    <source>
        <dbReference type="ARBA" id="ARBA00005254"/>
    </source>
</evidence>
<dbReference type="UniPathway" id="UPA00659"/>
<dbReference type="RefSeq" id="WP_039001495.1">
    <property type="nucleotide sequence ID" value="NZ_CP014327.1"/>
</dbReference>
<comment type="similarity">
    <text evidence="2 6">Belongs to the enoyl-CoA hydratase/isomerase family.</text>
</comment>
<dbReference type="NCBIfam" id="NF005699">
    <property type="entry name" value="PRK07509.1"/>
    <property type="match status" value="1"/>
</dbReference>
<dbReference type="InterPro" id="IPR029045">
    <property type="entry name" value="ClpP/crotonase-like_dom_sf"/>
</dbReference>
<evidence type="ECO:0000313" key="7">
    <source>
        <dbReference type="EMBL" id="AML50300.1"/>
    </source>
</evidence>
<dbReference type="Gene3D" id="3.90.226.10">
    <property type="entry name" value="2-enoyl-CoA Hydratase, Chain A, domain 1"/>
    <property type="match status" value="1"/>
</dbReference>
<evidence type="ECO:0000313" key="8">
    <source>
        <dbReference type="Proteomes" id="UP000070371"/>
    </source>
</evidence>
<reference evidence="7 8" key="1">
    <citation type="submission" date="2016-02" db="EMBL/GenBank/DDBJ databases">
        <title>Complete genome sequence of Halocynthiibacter arcticus PAMC 20958t from arctic marine sediment.</title>
        <authorList>
            <person name="Lee Y.M."/>
            <person name="Baek K."/>
            <person name="Lee H.K."/>
            <person name="Shin S.C."/>
        </authorList>
    </citation>
    <scope>NUCLEOTIDE SEQUENCE [LARGE SCALE GENOMIC DNA]</scope>
    <source>
        <strain evidence="7">PAMC 20958</strain>
    </source>
</reference>
<gene>
    <name evidence="7" type="ORF">RC74_02595</name>
</gene>
<keyword evidence="3" id="KW-0276">Fatty acid metabolism</keyword>
<dbReference type="GO" id="GO:0016853">
    <property type="term" value="F:isomerase activity"/>
    <property type="evidence" value="ECO:0007669"/>
    <property type="project" value="UniProtKB-KW"/>
</dbReference>
<dbReference type="InterPro" id="IPR001753">
    <property type="entry name" value="Enoyl-CoA_hydra/iso"/>
</dbReference>
<keyword evidence="5" id="KW-0413">Isomerase</keyword>
<dbReference type="SUPFAM" id="SSF52096">
    <property type="entry name" value="ClpP/crotonase"/>
    <property type="match status" value="1"/>
</dbReference>
<dbReference type="CDD" id="cd06558">
    <property type="entry name" value="crotonase-like"/>
    <property type="match status" value="1"/>
</dbReference>
<organism evidence="7 8">
    <name type="scientific">Falsihalocynthiibacter arcticus</name>
    <dbReference type="NCBI Taxonomy" id="1579316"/>
    <lineage>
        <taxon>Bacteria</taxon>
        <taxon>Pseudomonadati</taxon>
        <taxon>Pseudomonadota</taxon>
        <taxon>Alphaproteobacteria</taxon>
        <taxon>Rhodobacterales</taxon>
        <taxon>Roseobacteraceae</taxon>
        <taxon>Falsihalocynthiibacter</taxon>
    </lineage>
</organism>
<dbReference type="GO" id="GO:0006635">
    <property type="term" value="P:fatty acid beta-oxidation"/>
    <property type="evidence" value="ECO:0007669"/>
    <property type="project" value="UniProtKB-UniPathway"/>
</dbReference>
<dbReference type="PANTHER" id="PTHR43149">
    <property type="entry name" value="ENOYL-COA HYDRATASE"/>
    <property type="match status" value="1"/>
</dbReference>
<comment type="pathway">
    <text evidence="1">Lipid metabolism; fatty acid beta-oxidation.</text>
</comment>
<evidence type="ECO:0000256" key="4">
    <source>
        <dbReference type="ARBA" id="ARBA00023098"/>
    </source>
</evidence>